<dbReference type="GO" id="GO:0006396">
    <property type="term" value="P:RNA processing"/>
    <property type="evidence" value="ECO:0007669"/>
    <property type="project" value="InterPro"/>
</dbReference>
<sequence length="97" mass="9314">MNVATLSGIVGASYAMPDIHWGPAAPIGGVAATGDGVTVAASPLVGARHRQAPTRGEAATGRVSGARPWYPLVTAPGQGSADETFDGNGGAGGSAGS</sequence>
<evidence type="ECO:0000313" key="11">
    <source>
        <dbReference type="EMBL" id="GGJ63506.1"/>
    </source>
</evidence>
<comment type="caution">
    <text evidence="11">The sequence shown here is derived from an EMBL/GenBank/DDBJ whole genome shotgun (WGS) entry which is preliminary data.</text>
</comment>
<dbReference type="Gene3D" id="3.90.1860.10">
    <property type="entry name" value="tRNA-splicing ligase RtcB"/>
    <property type="match status" value="1"/>
</dbReference>
<evidence type="ECO:0000256" key="10">
    <source>
        <dbReference type="SAM" id="MobiDB-lite"/>
    </source>
</evidence>
<evidence type="ECO:0000256" key="7">
    <source>
        <dbReference type="ARBA" id="ARBA00023134"/>
    </source>
</evidence>
<keyword evidence="6" id="KW-0692">RNA repair</keyword>
<dbReference type="InterPro" id="IPR001233">
    <property type="entry name" value="RtcB"/>
</dbReference>
<accession>A0A917P612</accession>
<organism evidence="11 12">
    <name type="scientific">Streptomyces brasiliensis</name>
    <dbReference type="NCBI Taxonomy" id="1954"/>
    <lineage>
        <taxon>Bacteria</taxon>
        <taxon>Bacillati</taxon>
        <taxon>Actinomycetota</taxon>
        <taxon>Actinomycetes</taxon>
        <taxon>Kitasatosporales</taxon>
        <taxon>Streptomycetaceae</taxon>
        <taxon>Streptomyces</taxon>
    </lineage>
</organism>
<feature type="compositionally biased region" description="Gly residues" evidence="10">
    <location>
        <begin position="87"/>
        <end position="97"/>
    </location>
</feature>
<evidence type="ECO:0000256" key="8">
    <source>
        <dbReference type="ARBA" id="ARBA00023211"/>
    </source>
</evidence>
<dbReference type="RefSeq" id="WP_308429082.1">
    <property type="nucleotide sequence ID" value="NZ_BMQA01000076.1"/>
</dbReference>
<name>A0A917P612_9ACTN</name>
<keyword evidence="3" id="KW-0436">Ligase</keyword>
<evidence type="ECO:0000256" key="9">
    <source>
        <dbReference type="ARBA" id="ARBA00047746"/>
    </source>
</evidence>
<keyword evidence="5" id="KW-0547">Nucleotide-binding</keyword>
<dbReference type="EC" id="6.5.1.8" evidence="2"/>
<evidence type="ECO:0000256" key="6">
    <source>
        <dbReference type="ARBA" id="ARBA00022800"/>
    </source>
</evidence>
<gene>
    <name evidence="11" type="ORF">GCM10010121_087620</name>
</gene>
<comment type="cofactor">
    <cofactor evidence="1">
        <name>Mn(2+)</name>
        <dbReference type="ChEBI" id="CHEBI:29035"/>
    </cofactor>
</comment>
<reference evidence="11" key="1">
    <citation type="journal article" date="2014" name="Int. J. Syst. Evol. Microbiol.">
        <title>Complete genome sequence of Corynebacterium casei LMG S-19264T (=DSM 44701T), isolated from a smear-ripened cheese.</title>
        <authorList>
            <consortium name="US DOE Joint Genome Institute (JGI-PGF)"/>
            <person name="Walter F."/>
            <person name="Albersmeier A."/>
            <person name="Kalinowski J."/>
            <person name="Ruckert C."/>
        </authorList>
    </citation>
    <scope>NUCLEOTIDE SEQUENCE</scope>
    <source>
        <strain evidence="11">JCM 3086</strain>
    </source>
</reference>
<keyword evidence="8" id="KW-0464">Manganese</keyword>
<dbReference type="Pfam" id="PF01139">
    <property type="entry name" value="RtcB"/>
    <property type="match status" value="1"/>
</dbReference>
<dbReference type="GO" id="GO:0170057">
    <property type="term" value="F:RNA ligase (GTP) activity"/>
    <property type="evidence" value="ECO:0007669"/>
    <property type="project" value="UniProtKB-EC"/>
</dbReference>
<keyword evidence="7" id="KW-0342">GTP-binding</keyword>
<dbReference type="SUPFAM" id="SSF103365">
    <property type="entry name" value="Hypothetical protein PH1602"/>
    <property type="match status" value="1"/>
</dbReference>
<dbReference type="EMBL" id="BMQA01000076">
    <property type="protein sequence ID" value="GGJ63506.1"/>
    <property type="molecule type" value="Genomic_DNA"/>
</dbReference>
<dbReference type="AlphaFoldDB" id="A0A917P612"/>
<evidence type="ECO:0000256" key="1">
    <source>
        <dbReference type="ARBA" id="ARBA00001936"/>
    </source>
</evidence>
<evidence type="ECO:0000256" key="5">
    <source>
        <dbReference type="ARBA" id="ARBA00022741"/>
    </source>
</evidence>
<evidence type="ECO:0000256" key="2">
    <source>
        <dbReference type="ARBA" id="ARBA00012726"/>
    </source>
</evidence>
<comment type="catalytic activity">
    <reaction evidence="9">
        <text>a 3'-end 3'-phospho-ribonucleotide-RNA + a 5'-end dephospho-ribonucleoside-RNA + GTP = a ribonucleotidyl-ribonucleotide-RNA + GMP + diphosphate</text>
        <dbReference type="Rhea" id="RHEA:68076"/>
        <dbReference type="Rhea" id="RHEA-COMP:10463"/>
        <dbReference type="Rhea" id="RHEA-COMP:13936"/>
        <dbReference type="Rhea" id="RHEA-COMP:17355"/>
        <dbReference type="ChEBI" id="CHEBI:33019"/>
        <dbReference type="ChEBI" id="CHEBI:37565"/>
        <dbReference type="ChEBI" id="CHEBI:58115"/>
        <dbReference type="ChEBI" id="CHEBI:83062"/>
        <dbReference type="ChEBI" id="CHEBI:138284"/>
        <dbReference type="ChEBI" id="CHEBI:173118"/>
        <dbReference type="EC" id="6.5.1.8"/>
    </reaction>
</comment>
<keyword evidence="12" id="KW-1185">Reference proteome</keyword>
<dbReference type="GO" id="GO:0046872">
    <property type="term" value="F:metal ion binding"/>
    <property type="evidence" value="ECO:0007669"/>
    <property type="project" value="UniProtKB-KW"/>
</dbReference>
<evidence type="ECO:0000256" key="3">
    <source>
        <dbReference type="ARBA" id="ARBA00022598"/>
    </source>
</evidence>
<reference evidence="11" key="2">
    <citation type="submission" date="2020-09" db="EMBL/GenBank/DDBJ databases">
        <authorList>
            <person name="Sun Q."/>
            <person name="Ohkuma M."/>
        </authorList>
    </citation>
    <scope>NUCLEOTIDE SEQUENCE</scope>
    <source>
        <strain evidence="11">JCM 3086</strain>
    </source>
</reference>
<protein>
    <recommendedName>
        <fullName evidence="2">3'-phosphate/5'-hydroxy nucleic acid ligase</fullName>
        <ecNumber evidence="2">6.5.1.8</ecNumber>
    </recommendedName>
</protein>
<dbReference type="InterPro" id="IPR036025">
    <property type="entry name" value="RtcB-like_sf"/>
</dbReference>
<keyword evidence="4" id="KW-0479">Metal-binding</keyword>
<evidence type="ECO:0000256" key="4">
    <source>
        <dbReference type="ARBA" id="ARBA00022723"/>
    </source>
</evidence>
<dbReference type="GO" id="GO:0042245">
    <property type="term" value="P:RNA repair"/>
    <property type="evidence" value="ECO:0007669"/>
    <property type="project" value="UniProtKB-KW"/>
</dbReference>
<evidence type="ECO:0000313" key="12">
    <source>
        <dbReference type="Proteomes" id="UP000657574"/>
    </source>
</evidence>
<feature type="region of interest" description="Disordered" evidence="10">
    <location>
        <begin position="48"/>
        <end position="97"/>
    </location>
</feature>
<dbReference type="GO" id="GO:0005525">
    <property type="term" value="F:GTP binding"/>
    <property type="evidence" value="ECO:0007669"/>
    <property type="project" value="UniProtKB-KW"/>
</dbReference>
<proteinExistence type="predicted"/>
<dbReference type="Proteomes" id="UP000657574">
    <property type="component" value="Unassembled WGS sequence"/>
</dbReference>